<sequence>MIGMPSCVTTCGRVEVPYPFGIGPDSSCYLNQPGFNLTCDHSNNPPRLLLLPGEDQRLQVKYIDDVVSIVEVVRKVDISTSGSDDISLRGPFRLAGANELVLIGCNVWSTLLRRSTKKGNATAIVSICFSFCSAITKGPRFSQGRYSPGGHCIDPIIVDEHDEAAATVHYGVELSWIGGNKSADRAQVPARTFVAKYSRFDYWLYNYSISPVATTTLDPPVYLHNEISGSCSNNICKSDHSVCNNISADSCACSCDSNYTGNPYLPGGCQG</sequence>
<accession>A0A9R1C6U1</accession>
<dbReference type="GO" id="GO:0030247">
    <property type="term" value="F:polysaccharide binding"/>
    <property type="evidence" value="ECO:0007669"/>
    <property type="project" value="InterPro"/>
</dbReference>
<dbReference type="GO" id="GO:0016020">
    <property type="term" value="C:membrane"/>
    <property type="evidence" value="ECO:0007669"/>
    <property type="project" value="UniProtKB-SubCell"/>
</dbReference>
<evidence type="ECO:0000313" key="4">
    <source>
        <dbReference type="EMBL" id="VAI93784.1"/>
    </source>
</evidence>
<dbReference type="OMA" id="TWNISYL"/>
<keyword evidence="5" id="KW-1185">Reference proteome</keyword>
<name>A0A9R1C6U1_TRITD</name>
<evidence type="ECO:0000256" key="1">
    <source>
        <dbReference type="ARBA" id="ARBA00004167"/>
    </source>
</evidence>
<dbReference type="PANTHER" id="PTHR33491">
    <property type="entry name" value="OSJNBA0016N04.9 PROTEIN"/>
    <property type="match status" value="1"/>
</dbReference>
<gene>
    <name evidence="4" type="ORF">TRITD_7Bv1G225950</name>
</gene>
<evidence type="ECO:0000256" key="2">
    <source>
        <dbReference type="ARBA" id="ARBA00022729"/>
    </source>
</evidence>
<proteinExistence type="predicted"/>
<evidence type="ECO:0000313" key="5">
    <source>
        <dbReference type="Proteomes" id="UP000324705"/>
    </source>
</evidence>
<dbReference type="EMBL" id="LT934124">
    <property type="protein sequence ID" value="VAI93784.1"/>
    <property type="molecule type" value="Genomic_DNA"/>
</dbReference>
<dbReference type="AlphaFoldDB" id="A0A9R1C6U1"/>
<evidence type="ECO:0000259" key="3">
    <source>
        <dbReference type="Pfam" id="PF13947"/>
    </source>
</evidence>
<protein>
    <recommendedName>
        <fullName evidence="3">Wall-associated receptor kinase galacturonan-binding domain-containing protein</fullName>
    </recommendedName>
</protein>
<reference evidence="4 5" key="1">
    <citation type="submission" date="2017-09" db="EMBL/GenBank/DDBJ databases">
        <authorList>
            <consortium name="International Durum Wheat Genome Sequencing Consortium (IDWGSC)"/>
            <person name="Milanesi L."/>
        </authorList>
    </citation>
    <scope>NUCLEOTIDE SEQUENCE [LARGE SCALE GENOMIC DNA]</scope>
    <source>
        <strain evidence="5">cv. Svevo</strain>
    </source>
</reference>
<dbReference type="Proteomes" id="UP000324705">
    <property type="component" value="Chromosome 7B"/>
</dbReference>
<organism evidence="4 5">
    <name type="scientific">Triticum turgidum subsp. durum</name>
    <name type="common">Durum wheat</name>
    <name type="synonym">Triticum durum</name>
    <dbReference type="NCBI Taxonomy" id="4567"/>
    <lineage>
        <taxon>Eukaryota</taxon>
        <taxon>Viridiplantae</taxon>
        <taxon>Streptophyta</taxon>
        <taxon>Embryophyta</taxon>
        <taxon>Tracheophyta</taxon>
        <taxon>Spermatophyta</taxon>
        <taxon>Magnoliopsida</taxon>
        <taxon>Liliopsida</taxon>
        <taxon>Poales</taxon>
        <taxon>Poaceae</taxon>
        <taxon>BOP clade</taxon>
        <taxon>Pooideae</taxon>
        <taxon>Triticodae</taxon>
        <taxon>Triticeae</taxon>
        <taxon>Triticinae</taxon>
        <taxon>Triticum</taxon>
    </lineage>
</organism>
<dbReference type="Pfam" id="PF13947">
    <property type="entry name" value="GUB_WAK_bind"/>
    <property type="match status" value="1"/>
</dbReference>
<comment type="subcellular location">
    <subcellularLocation>
        <location evidence="1">Membrane</location>
        <topology evidence="1">Single-pass membrane protein</topology>
    </subcellularLocation>
</comment>
<keyword evidence="2" id="KW-0732">Signal</keyword>
<dbReference type="Gramene" id="TRITD7Bv1G225950.1">
    <property type="protein sequence ID" value="TRITD7Bv1G225950.1"/>
    <property type="gene ID" value="TRITD7Bv1G225950"/>
</dbReference>
<feature type="domain" description="Wall-associated receptor kinase galacturonan-binding" evidence="3">
    <location>
        <begin position="7"/>
        <end position="72"/>
    </location>
</feature>
<dbReference type="InterPro" id="IPR025287">
    <property type="entry name" value="WAK_GUB"/>
</dbReference>